<gene>
    <name evidence="1" type="ORF">GCM10010102_25930</name>
</gene>
<dbReference type="RefSeq" id="WP_171108072.1">
    <property type="nucleotide sequence ID" value="NZ_BMPT01000009.1"/>
</dbReference>
<accession>A0A8H9L3S0</accession>
<dbReference type="AlphaFoldDB" id="A0A8H9L3S0"/>
<protein>
    <submittedName>
        <fullName evidence="1">Uncharacterized protein</fullName>
    </submittedName>
</protein>
<evidence type="ECO:0000313" key="1">
    <source>
        <dbReference type="EMBL" id="GGM28964.1"/>
    </source>
</evidence>
<reference evidence="1" key="2">
    <citation type="submission" date="2020-09" db="EMBL/GenBank/DDBJ databases">
        <authorList>
            <person name="Sun Q."/>
            <person name="Ohkuma M."/>
        </authorList>
    </citation>
    <scope>NUCLEOTIDE SEQUENCE</scope>
    <source>
        <strain evidence="1">JCM 3051</strain>
    </source>
</reference>
<keyword evidence="2" id="KW-1185">Reference proteome</keyword>
<name>A0A8H9L3S0_9MICO</name>
<comment type="caution">
    <text evidence="1">The sequence shown here is derived from an EMBL/GenBank/DDBJ whole genome shotgun (WGS) entry which is preliminary data.</text>
</comment>
<organism evidence="1 2">
    <name type="scientific">Promicromonospora citrea</name>
    <dbReference type="NCBI Taxonomy" id="43677"/>
    <lineage>
        <taxon>Bacteria</taxon>
        <taxon>Bacillati</taxon>
        <taxon>Actinomycetota</taxon>
        <taxon>Actinomycetes</taxon>
        <taxon>Micrococcales</taxon>
        <taxon>Promicromonosporaceae</taxon>
        <taxon>Promicromonospora</taxon>
    </lineage>
</organism>
<dbReference type="Proteomes" id="UP000655589">
    <property type="component" value="Unassembled WGS sequence"/>
</dbReference>
<proteinExistence type="predicted"/>
<reference evidence="1" key="1">
    <citation type="journal article" date="2014" name="Int. J. Syst. Evol. Microbiol.">
        <title>Complete genome sequence of Corynebacterium casei LMG S-19264T (=DSM 44701T), isolated from a smear-ripened cheese.</title>
        <authorList>
            <consortium name="US DOE Joint Genome Institute (JGI-PGF)"/>
            <person name="Walter F."/>
            <person name="Albersmeier A."/>
            <person name="Kalinowski J."/>
            <person name="Ruckert C."/>
        </authorList>
    </citation>
    <scope>NUCLEOTIDE SEQUENCE</scope>
    <source>
        <strain evidence="1">JCM 3051</strain>
    </source>
</reference>
<evidence type="ECO:0000313" key="2">
    <source>
        <dbReference type="Proteomes" id="UP000655589"/>
    </source>
</evidence>
<dbReference type="EMBL" id="BMPT01000009">
    <property type="protein sequence ID" value="GGM28964.1"/>
    <property type="molecule type" value="Genomic_DNA"/>
</dbReference>
<sequence length="139" mass="15200">MIDLDADSSIVRNQAQRVFLESRALYQLAECKTVAAQVLADYPNAAYLTLEDADQPGGTWLTGDVTDADSNILGDLEAFDDDHWGAIDDLPPEPPWRAGADGVMRPDARFDFIEWRGTHTGNARIDPRAATALDLRAGL</sequence>